<dbReference type="InterPro" id="IPR001279">
    <property type="entry name" value="Metallo-B-lactamas"/>
</dbReference>
<dbReference type="PANTHER" id="PTHR23131">
    <property type="entry name" value="ENDORIBONUCLEASE LACTB2"/>
    <property type="match status" value="1"/>
</dbReference>
<dbReference type="SMART" id="SM00849">
    <property type="entry name" value="Lactamase_B"/>
    <property type="match status" value="1"/>
</dbReference>
<evidence type="ECO:0000313" key="3">
    <source>
        <dbReference type="Proteomes" id="UP001596395"/>
    </source>
</evidence>
<dbReference type="EMBL" id="JBHSXN010000001">
    <property type="protein sequence ID" value="MFC6951591.1"/>
    <property type="molecule type" value="Genomic_DNA"/>
</dbReference>
<reference evidence="2 3" key="1">
    <citation type="journal article" date="2019" name="Int. J. Syst. Evol. Microbiol.">
        <title>The Global Catalogue of Microorganisms (GCM) 10K type strain sequencing project: providing services to taxonomists for standard genome sequencing and annotation.</title>
        <authorList>
            <consortium name="The Broad Institute Genomics Platform"/>
            <consortium name="The Broad Institute Genome Sequencing Center for Infectious Disease"/>
            <person name="Wu L."/>
            <person name="Ma J."/>
        </authorList>
    </citation>
    <scope>NUCLEOTIDE SEQUENCE [LARGE SCALE GENOMIC DNA]</scope>
    <source>
        <strain evidence="2 3">GX26</strain>
    </source>
</reference>
<dbReference type="InterPro" id="IPR050662">
    <property type="entry name" value="Sec-metab_biosynth-thioest"/>
</dbReference>
<keyword evidence="3" id="KW-1185">Reference proteome</keyword>
<comment type="caution">
    <text evidence="2">The sequence shown here is derived from an EMBL/GenBank/DDBJ whole genome shotgun (WGS) entry which is preliminary data.</text>
</comment>
<accession>A0ABD5V975</accession>
<dbReference type="InterPro" id="IPR036866">
    <property type="entry name" value="RibonucZ/Hydroxyglut_hydro"/>
</dbReference>
<dbReference type="Pfam" id="PF00753">
    <property type="entry name" value="Lactamase_B"/>
    <property type="match status" value="1"/>
</dbReference>
<dbReference type="PANTHER" id="PTHR23131:SF0">
    <property type="entry name" value="ENDORIBONUCLEASE LACTB2"/>
    <property type="match status" value="1"/>
</dbReference>
<organism evidence="2 3">
    <name type="scientific">Halorubellus litoreus</name>
    <dbReference type="NCBI Taxonomy" id="755308"/>
    <lineage>
        <taxon>Archaea</taxon>
        <taxon>Methanobacteriati</taxon>
        <taxon>Methanobacteriota</taxon>
        <taxon>Stenosarchaea group</taxon>
        <taxon>Halobacteria</taxon>
        <taxon>Halobacteriales</taxon>
        <taxon>Halorubellaceae</taxon>
        <taxon>Halorubellus</taxon>
    </lineage>
</organism>
<dbReference type="Gene3D" id="1.10.10.10">
    <property type="entry name" value="Winged helix-like DNA-binding domain superfamily/Winged helix DNA-binding domain"/>
    <property type="match status" value="1"/>
</dbReference>
<dbReference type="SUPFAM" id="SSF56281">
    <property type="entry name" value="Metallo-hydrolase/oxidoreductase"/>
    <property type="match status" value="1"/>
</dbReference>
<dbReference type="InterPro" id="IPR036388">
    <property type="entry name" value="WH-like_DNA-bd_sf"/>
</dbReference>
<dbReference type="AlphaFoldDB" id="A0ABD5V975"/>
<protein>
    <submittedName>
        <fullName evidence="2">MBL fold metallo-hydrolase</fullName>
    </submittedName>
</protein>
<gene>
    <name evidence="2" type="ORF">ACFQGB_01825</name>
</gene>
<dbReference type="Gene3D" id="3.60.15.10">
    <property type="entry name" value="Ribonuclease Z/Hydroxyacylglutathione hydrolase-like"/>
    <property type="match status" value="1"/>
</dbReference>
<evidence type="ECO:0000259" key="1">
    <source>
        <dbReference type="SMART" id="SM00849"/>
    </source>
</evidence>
<sequence length="255" mass="26870">MKVTRVPVEVATRAPTGSTNAYVVGEDPAVLVDPAARTDALDDAVAGRGVEHVAVTHTHPDHVGAVAHYADALDATTHARYGRTELFAAATGVDADETFREGTTFAGVTVLDTPGHAVDHVAFAADDAVLCGDLAVAAGSVVVGHPEGDLRAYLTALRRLHAMAPDVLHPGHGPTIENPRETCERLLAHRLDRERAVLDAIRNGAGTVPAITDAAYEKDVSDVRDLAEATVHAHVQKLVHEGRARWEGGRVRPGT</sequence>
<name>A0ABD5V975_9EURY</name>
<feature type="domain" description="Metallo-beta-lactamase" evidence="1">
    <location>
        <begin position="18"/>
        <end position="172"/>
    </location>
</feature>
<dbReference type="RefSeq" id="WP_336348617.1">
    <property type="nucleotide sequence ID" value="NZ_JAZAQL010000001.1"/>
</dbReference>
<dbReference type="Proteomes" id="UP001596395">
    <property type="component" value="Unassembled WGS sequence"/>
</dbReference>
<proteinExistence type="predicted"/>
<evidence type="ECO:0000313" key="2">
    <source>
        <dbReference type="EMBL" id="MFC6951591.1"/>
    </source>
</evidence>